<accession>A0A5D4H5Q9</accession>
<keyword evidence="2" id="KW-1185">Reference proteome</keyword>
<dbReference type="PROSITE" id="PS51257">
    <property type="entry name" value="PROKAR_LIPOPROTEIN"/>
    <property type="match status" value="1"/>
</dbReference>
<reference evidence="1 2" key="1">
    <citation type="submission" date="2019-08" db="EMBL/GenBank/DDBJ databases">
        <title>Phlebobacter frassis gen. nov. sp. nov., a new member of family Sphingobacteriaceae isolated from sand fly rearing media.</title>
        <authorList>
            <person name="Kakumanu M.L."/>
            <person name="Marayati B.F."/>
            <person name="Wada-Katsumata A."/>
            <person name="Wasserberg G."/>
            <person name="Schal C."/>
            <person name="Apperson C.S."/>
            <person name="Ponnusamy L."/>
        </authorList>
    </citation>
    <scope>NUCLEOTIDE SEQUENCE [LARGE SCALE GENOMIC DNA]</scope>
    <source>
        <strain evidence="1 2">SSI9</strain>
    </source>
</reference>
<evidence type="ECO:0000313" key="2">
    <source>
        <dbReference type="Proteomes" id="UP000322362"/>
    </source>
</evidence>
<protein>
    <submittedName>
        <fullName evidence="1">DUF4249 domain-containing protein</fullName>
    </submittedName>
</protein>
<sequence>MNIQRYIYILYTLLFFSGCEEIIDVNLNDADPRVVIEANLSDLQSTQRIRVSKTVAFNEPVNSVGVTNAVVLVIDNSRGGYIIFEHERDGNYVARDFTPVPGQSYSLSVEVDGESFRASCNMPTYIEVDSTGIIRENILGDSYYFATFKFNDPLDIPNYYKYDISINDADYRFSTVFQDKFNDGLYVTHQVSDLDAELEPGDYISIRRYCIDEKVFKYWNEYQSTNPGSAAPGNPTSNISNNALGYFSVASAQEFRLQIVEMDFNWDDLDDSSISMP</sequence>
<organism evidence="1 2">
    <name type="scientific">Sphingobacterium phlebotomi</name>
    <dbReference type="NCBI Taxonomy" id="2605433"/>
    <lineage>
        <taxon>Bacteria</taxon>
        <taxon>Pseudomonadati</taxon>
        <taxon>Bacteroidota</taxon>
        <taxon>Sphingobacteriia</taxon>
        <taxon>Sphingobacteriales</taxon>
        <taxon>Sphingobacteriaceae</taxon>
        <taxon>Sphingobacterium</taxon>
    </lineage>
</organism>
<dbReference type="RefSeq" id="WP_148920039.1">
    <property type="nucleotide sequence ID" value="NZ_VTAV01000011.1"/>
</dbReference>
<evidence type="ECO:0000313" key="1">
    <source>
        <dbReference type="EMBL" id="TYR34765.1"/>
    </source>
</evidence>
<dbReference type="AlphaFoldDB" id="A0A5D4H5Q9"/>
<proteinExistence type="predicted"/>
<dbReference type="Pfam" id="PF14054">
    <property type="entry name" value="DUF4249"/>
    <property type="match status" value="1"/>
</dbReference>
<gene>
    <name evidence="1" type="ORF">FXV77_14950</name>
</gene>
<dbReference type="InterPro" id="IPR025345">
    <property type="entry name" value="DUF4249"/>
</dbReference>
<dbReference type="EMBL" id="VTAV01000011">
    <property type="protein sequence ID" value="TYR34765.1"/>
    <property type="molecule type" value="Genomic_DNA"/>
</dbReference>
<dbReference type="Proteomes" id="UP000322362">
    <property type="component" value="Unassembled WGS sequence"/>
</dbReference>
<comment type="caution">
    <text evidence="1">The sequence shown here is derived from an EMBL/GenBank/DDBJ whole genome shotgun (WGS) entry which is preliminary data.</text>
</comment>
<name>A0A5D4H5Q9_9SPHI</name>